<dbReference type="EMBL" id="BAUP01000046">
    <property type="protein sequence ID" value="GAJ45934.1"/>
    <property type="molecule type" value="Genomic_DNA"/>
</dbReference>
<organism evidence="2 3">
    <name type="scientific">Holospora elegans E1</name>
    <dbReference type="NCBI Taxonomy" id="1427503"/>
    <lineage>
        <taxon>Bacteria</taxon>
        <taxon>Pseudomonadati</taxon>
        <taxon>Pseudomonadota</taxon>
        <taxon>Alphaproteobacteria</taxon>
        <taxon>Holosporales</taxon>
        <taxon>Holosporaceae</taxon>
        <taxon>Holospora</taxon>
    </lineage>
</organism>
<accession>A0A023DXR3</accession>
<keyword evidence="3" id="KW-1185">Reference proteome</keyword>
<name>A0A023DXR3_9PROT</name>
<feature type="compositionally biased region" description="Basic and acidic residues" evidence="1">
    <location>
        <begin position="25"/>
        <end position="44"/>
    </location>
</feature>
<feature type="region of interest" description="Disordered" evidence="1">
    <location>
        <begin position="24"/>
        <end position="69"/>
    </location>
</feature>
<gene>
    <name evidence="2" type="ORF">HE1_00252</name>
</gene>
<dbReference type="Proteomes" id="UP000024842">
    <property type="component" value="Unassembled WGS sequence"/>
</dbReference>
<sequence length="341" mass="40169">MKSPILNVFLISIMFIENSFANNGSEKDPSNRLAKTEESPRLSEMEESYLQDSELNEDGIGESENLGENKRKIKENEKFENFIKNLQDSLKILFASPNLDTFRQSFLELIHQKTDLLDQFANLPKKNREDFLKVLKVLKDSKIGDSEFLKEIELEKNDFDYIVDILRPLYFKIRNFAVAKNAPLIWKQLRKVFLRFLNNDSAPSPSNKQMEIEKDSQNSDIKKFKSFLEGLREFSKICLETPPDFKHHEEKFFELMLEKHKFLDQFSSFSKKNKKNLLKTLEVLKQNKVGDIKFLNDIHLDKDDFSYIMGIFQPLDLNISSKEIRNSMSLIWNNFQKILRD</sequence>
<evidence type="ECO:0000313" key="3">
    <source>
        <dbReference type="Proteomes" id="UP000024842"/>
    </source>
</evidence>
<proteinExistence type="predicted"/>
<evidence type="ECO:0000313" key="2">
    <source>
        <dbReference type="EMBL" id="GAJ45934.1"/>
    </source>
</evidence>
<feature type="compositionally biased region" description="Acidic residues" evidence="1">
    <location>
        <begin position="45"/>
        <end position="61"/>
    </location>
</feature>
<dbReference type="AlphaFoldDB" id="A0A023DXR3"/>
<evidence type="ECO:0000256" key="1">
    <source>
        <dbReference type="SAM" id="MobiDB-lite"/>
    </source>
</evidence>
<protein>
    <submittedName>
        <fullName evidence="2">Uncharacterized protein</fullName>
    </submittedName>
</protein>
<reference evidence="2 3" key="1">
    <citation type="journal article" date="2014" name="FEMS Microbiol. Lett.">
        <title>Draft genome sequences of three Holospora species (Holospora obtusa, Holospora undulata, and Holospora elegans), endonuclear symbiotic bacteria of the ciliate Paramecium caudatum.</title>
        <authorList>
            <person name="Dohra H."/>
            <person name="Tanaka K."/>
            <person name="Suzuki T."/>
            <person name="Fujishima M."/>
            <person name="Suzuki H."/>
        </authorList>
    </citation>
    <scope>NUCLEOTIDE SEQUENCE [LARGE SCALE GENOMIC DNA]</scope>
    <source>
        <strain evidence="2 3">E1</strain>
    </source>
</reference>
<comment type="caution">
    <text evidence="2">The sequence shown here is derived from an EMBL/GenBank/DDBJ whole genome shotgun (WGS) entry which is preliminary data.</text>
</comment>